<evidence type="ECO:0000259" key="2">
    <source>
        <dbReference type="PROSITE" id="PS51352"/>
    </source>
</evidence>
<dbReference type="SUPFAM" id="SSF52833">
    <property type="entry name" value="Thioredoxin-like"/>
    <property type="match status" value="1"/>
</dbReference>
<gene>
    <name evidence="3" type="ORF">GCM10011511_52420</name>
</gene>
<dbReference type="Proteomes" id="UP000607559">
    <property type="component" value="Unassembled WGS sequence"/>
</dbReference>
<keyword evidence="1" id="KW-0732">Signal</keyword>
<feature type="signal peptide" evidence="1">
    <location>
        <begin position="1"/>
        <end position="19"/>
    </location>
</feature>
<feature type="domain" description="Thioredoxin" evidence="2">
    <location>
        <begin position="30"/>
        <end position="179"/>
    </location>
</feature>
<protein>
    <recommendedName>
        <fullName evidence="2">Thioredoxin domain-containing protein</fullName>
    </recommendedName>
</protein>
<name>A0A8J2XWS9_9BACT</name>
<dbReference type="InterPro" id="IPR000866">
    <property type="entry name" value="AhpC/TSA"/>
</dbReference>
<comment type="caution">
    <text evidence="3">The sequence shown here is derived from an EMBL/GenBank/DDBJ whole genome shotgun (WGS) entry which is preliminary data.</text>
</comment>
<dbReference type="InterPro" id="IPR036249">
    <property type="entry name" value="Thioredoxin-like_sf"/>
</dbReference>
<dbReference type="AlphaFoldDB" id="A0A8J2XWS9"/>
<reference evidence="3" key="1">
    <citation type="journal article" date="2014" name="Int. J. Syst. Evol. Microbiol.">
        <title>Complete genome sequence of Corynebacterium casei LMG S-19264T (=DSM 44701T), isolated from a smear-ripened cheese.</title>
        <authorList>
            <consortium name="US DOE Joint Genome Institute (JGI-PGF)"/>
            <person name="Walter F."/>
            <person name="Albersmeier A."/>
            <person name="Kalinowski J."/>
            <person name="Ruckert C."/>
        </authorList>
    </citation>
    <scope>NUCLEOTIDE SEQUENCE</scope>
    <source>
        <strain evidence="3">CGMCC 1.15448</strain>
    </source>
</reference>
<dbReference type="InterPro" id="IPR013766">
    <property type="entry name" value="Thioredoxin_domain"/>
</dbReference>
<dbReference type="Pfam" id="PF00578">
    <property type="entry name" value="AhpC-TSA"/>
    <property type="match status" value="1"/>
</dbReference>
<dbReference type="Gene3D" id="3.40.30.10">
    <property type="entry name" value="Glutaredoxin"/>
    <property type="match status" value="1"/>
</dbReference>
<dbReference type="GO" id="GO:0016491">
    <property type="term" value="F:oxidoreductase activity"/>
    <property type="evidence" value="ECO:0007669"/>
    <property type="project" value="InterPro"/>
</dbReference>
<evidence type="ECO:0000313" key="3">
    <source>
        <dbReference type="EMBL" id="GGB22081.1"/>
    </source>
</evidence>
<reference evidence="3" key="2">
    <citation type="submission" date="2020-09" db="EMBL/GenBank/DDBJ databases">
        <authorList>
            <person name="Sun Q."/>
            <person name="Zhou Y."/>
        </authorList>
    </citation>
    <scope>NUCLEOTIDE SEQUENCE</scope>
    <source>
        <strain evidence="3">CGMCC 1.15448</strain>
    </source>
</reference>
<evidence type="ECO:0000256" key="1">
    <source>
        <dbReference type="SAM" id="SignalP"/>
    </source>
</evidence>
<organism evidence="3 4">
    <name type="scientific">Puia dinghuensis</name>
    <dbReference type="NCBI Taxonomy" id="1792502"/>
    <lineage>
        <taxon>Bacteria</taxon>
        <taxon>Pseudomonadati</taxon>
        <taxon>Bacteroidota</taxon>
        <taxon>Chitinophagia</taxon>
        <taxon>Chitinophagales</taxon>
        <taxon>Chitinophagaceae</taxon>
        <taxon>Puia</taxon>
    </lineage>
</organism>
<proteinExistence type="predicted"/>
<dbReference type="RefSeq" id="WP_188937382.1">
    <property type="nucleotide sequence ID" value="NZ_BMJC01000006.1"/>
</dbReference>
<sequence length="179" mass="21058">MKKAFLALMAIACCHFLHAQPTRPNQPATDPANTQAPYLKFPTIPPFHLLKLDSATYLTKDDIKKNRKTIIMYFSPDCEHCKHEIESFLSNFNKFKDIEIVMATYQPFSEMKEFNEHYRIFEHPNIKIGRDEKFFLPPYYNIHNLPYLALYDKKGNLITTFEGTQKVDTLMNAFKEKKK</sequence>
<dbReference type="PROSITE" id="PS51352">
    <property type="entry name" value="THIOREDOXIN_2"/>
    <property type="match status" value="1"/>
</dbReference>
<accession>A0A8J2XWS9</accession>
<evidence type="ECO:0000313" key="4">
    <source>
        <dbReference type="Proteomes" id="UP000607559"/>
    </source>
</evidence>
<dbReference type="GO" id="GO:0016209">
    <property type="term" value="F:antioxidant activity"/>
    <property type="evidence" value="ECO:0007669"/>
    <property type="project" value="InterPro"/>
</dbReference>
<feature type="chain" id="PRO_5035227581" description="Thioredoxin domain-containing protein" evidence="1">
    <location>
        <begin position="20"/>
        <end position="179"/>
    </location>
</feature>
<dbReference type="EMBL" id="BMJC01000006">
    <property type="protein sequence ID" value="GGB22081.1"/>
    <property type="molecule type" value="Genomic_DNA"/>
</dbReference>
<keyword evidence="4" id="KW-1185">Reference proteome</keyword>